<dbReference type="OrthoDB" id="2588702at2759"/>
<feature type="domain" description="RRM" evidence="5">
    <location>
        <begin position="262"/>
        <end position="339"/>
    </location>
</feature>
<dbReference type="EMBL" id="WNTK01000008">
    <property type="protein sequence ID" value="KAG9478736.1"/>
    <property type="molecule type" value="Genomic_DNA"/>
</dbReference>
<dbReference type="InterPro" id="IPR000504">
    <property type="entry name" value="RRM_dom"/>
</dbReference>
<dbReference type="SMART" id="SM00360">
    <property type="entry name" value="RRM"/>
    <property type="match status" value="5"/>
</dbReference>
<evidence type="ECO:0000256" key="4">
    <source>
        <dbReference type="SAM" id="MobiDB-lite"/>
    </source>
</evidence>
<dbReference type="Proteomes" id="UP000770717">
    <property type="component" value="Unassembled WGS sequence"/>
</dbReference>
<organism evidence="6 7">
    <name type="scientific">Eleutherodactylus coqui</name>
    <name type="common">Puerto Rican coqui</name>
    <dbReference type="NCBI Taxonomy" id="57060"/>
    <lineage>
        <taxon>Eukaryota</taxon>
        <taxon>Metazoa</taxon>
        <taxon>Chordata</taxon>
        <taxon>Craniata</taxon>
        <taxon>Vertebrata</taxon>
        <taxon>Euteleostomi</taxon>
        <taxon>Amphibia</taxon>
        <taxon>Batrachia</taxon>
        <taxon>Anura</taxon>
        <taxon>Neobatrachia</taxon>
        <taxon>Hyloidea</taxon>
        <taxon>Eleutherodactylidae</taxon>
        <taxon>Eleutherodactylinae</taxon>
        <taxon>Eleutherodactylus</taxon>
        <taxon>Eleutherodactylus</taxon>
    </lineage>
</organism>
<dbReference type="InterPro" id="IPR035979">
    <property type="entry name" value="RBD_domain_sf"/>
</dbReference>
<evidence type="ECO:0000256" key="1">
    <source>
        <dbReference type="ARBA" id="ARBA00022737"/>
    </source>
</evidence>
<dbReference type="GO" id="GO:0003723">
    <property type="term" value="F:RNA binding"/>
    <property type="evidence" value="ECO:0007669"/>
    <property type="project" value="UniProtKB-UniRule"/>
</dbReference>
<keyword evidence="7" id="KW-1185">Reference proteome</keyword>
<dbReference type="Pfam" id="PF00076">
    <property type="entry name" value="RRM_1"/>
    <property type="match status" value="4"/>
</dbReference>
<comment type="caution">
    <text evidence="6">The sequence shown here is derived from an EMBL/GenBank/DDBJ whole genome shotgun (WGS) entry which is preliminary data.</text>
</comment>
<keyword evidence="1" id="KW-0677">Repeat</keyword>
<dbReference type="InterPro" id="IPR050666">
    <property type="entry name" value="ESRP"/>
</dbReference>
<dbReference type="InterPro" id="IPR012677">
    <property type="entry name" value="Nucleotide-bd_a/b_plait_sf"/>
</dbReference>
<feature type="domain" description="RRM" evidence="5">
    <location>
        <begin position="374"/>
        <end position="451"/>
    </location>
</feature>
<evidence type="ECO:0000313" key="7">
    <source>
        <dbReference type="Proteomes" id="UP000770717"/>
    </source>
</evidence>
<feature type="domain" description="RRM" evidence="5">
    <location>
        <begin position="155"/>
        <end position="230"/>
    </location>
</feature>
<evidence type="ECO:0000313" key="6">
    <source>
        <dbReference type="EMBL" id="KAG9478736.1"/>
    </source>
</evidence>
<evidence type="ECO:0000259" key="5">
    <source>
        <dbReference type="PROSITE" id="PS50102"/>
    </source>
</evidence>
<feature type="region of interest" description="Disordered" evidence="4">
    <location>
        <begin position="96"/>
        <end position="127"/>
    </location>
</feature>
<name>A0A8J6F1Q5_ELECQ</name>
<protein>
    <recommendedName>
        <fullName evidence="5">RRM domain-containing protein</fullName>
    </recommendedName>
</protein>
<accession>A0A8J6F1Q5</accession>
<gene>
    <name evidence="6" type="ORF">GDO78_012413</name>
</gene>
<dbReference type="InterPro" id="IPR047188">
    <property type="entry name" value="RRM4_RBM12B"/>
</dbReference>
<sequence length="632" mass="72461">MAVVIRLQGLPVVAGSVDIRHFFTGLQIPDGGVHIIGGNRGDAFVIFATDEDARRAMSRTGGIIKNSRVQLFLSSKTEMQNTLEISRKANKNLKRLAVPPSGDMNRSSVMKRGPNQNKFEKKNYDADLNSSGSKHNETYIQKYNTKEEKFSNDDLYFFLFGLPYSATEDVIRQFFKGLDVTDILFVLRPNGLKNGNAFVKFGSIRDAEGAMNFNNEYIGSRFISISKTTEQKWVEAGGTVSETYPKQSRRRTRSRSPQNQQLYLHLKNLTYSVDSDDIRYFFGEPDMADSQIKLLVDKYGNRTREGFVMLRSERQYEKCLSLHKSNIKGRPLFINPIPRKAMLEIIESYETQTPPKQERTYEDYSRREPSNLKRCIYIRNFPFDVTKTEVQKFFTGFLVHEDDIILLFDSKGVGLGEALVRFPTEEQAMHAEELNRQRFLGTEVLLRRIPDEQMKKFGAFTNTPGESHMTHSPGYRNEYMENRPPEAHDRSYGFPEYDRRQFKGASERQRGSYPMEYGGRDESYGRFDTGNNHIEYDHSLSASRQSLEGRSVGAIIRMRNLPYTITNAEILDFFYGYNIIRDSVDIKFNTKGMATGHATVCSGNYDEAMAAVNELSERPIGSRKITLTLTRI</sequence>
<dbReference type="SUPFAM" id="SSF54928">
    <property type="entry name" value="RNA-binding domain, RBD"/>
    <property type="match status" value="4"/>
</dbReference>
<evidence type="ECO:0000256" key="3">
    <source>
        <dbReference type="PROSITE-ProRule" id="PRU00176"/>
    </source>
</evidence>
<evidence type="ECO:0000256" key="2">
    <source>
        <dbReference type="ARBA" id="ARBA00022884"/>
    </source>
</evidence>
<dbReference type="Gene3D" id="3.30.70.330">
    <property type="match status" value="5"/>
</dbReference>
<proteinExistence type="predicted"/>
<reference evidence="6" key="1">
    <citation type="thesis" date="2020" institute="ProQuest LLC" country="789 East Eisenhower Parkway, Ann Arbor, MI, USA">
        <title>Comparative Genomics and Chromosome Evolution.</title>
        <authorList>
            <person name="Mudd A.B."/>
        </authorList>
    </citation>
    <scope>NUCLEOTIDE SEQUENCE</scope>
    <source>
        <strain evidence="6">HN-11 Male</strain>
        <tissue evidence="6">Kidney and liver</tissue>
    </source>
</reference>
<dbReference type="AlphaFoldDB" id="A0A8J6F1Q5"/>
<feature type="domain" description="RRM" evidence="5">
    <location>
        <begin position="554"/>
        <end position="632"/>
    </location>
</feature>
<keyword evidence="2 3" id="KW-0694">RNA-binding</keyword>
<dbReference type="PANTHER" id="PTHR13976">
    <property type="entry name" value="HETEROGENEOUS NUCLEAR RIBONUCLEOPROTEIN-RELATED"/>
    <property type="match status" value="1"/>
</dbReference>
<dbReference type="PROSITE" id="PS50102">
    <property type="entry name" value="RRM"/>
    <property type="match status" value="4"/>
</dbReference>
<dbReference type="CDD" id="cd12748">
    <property type="entry name" value="RRM4_RBM12B"/>
    <property type="match status" value="1"/>
</dbReference>